<dbReference type="EMBL" id="OBMM01000005">
    <property type="protein sequence ID" value="SOC26734.1"/>
    <property type="molecule type" value="Genomic_DNA"/>
</dbReference>
<dbReference type="AlphaFoldDB" id="A0A285TSB5"/>
<sequence length="380" mass="42661">MILEFPYFYNVEGRLAGKRNVTDRSTYGFVPMNVPVLSSSEAPVVCTASVGSAESRQIVKYRLNDGVLLAPLTLPLSLEEIEHNSKGVAHWKELWDADLKAMPQGYVEGQVVTADFAQAALSLMSAPVCGNYGALERDMWPTHLNTRRNVFHQKPGETDIVRLHGTTEADSRLTFVAALEKMAIIDDVLYLPSIGPANEVFLNPREKEVQVRTVASLASESRQRFASQFFSVTDLIGAHEARDLFLPDEGLQEFDVRDLRDVSVLDADTPAIHLNVASFYLMKLLHGIHHTVIFDYLTSERDPYVLKAIADTMLHPRHFDERGRIIGSRVVTLIEMLEDITDRLPETAQTYTGTFRYLANLKDAYLNPTRADRQVSQRAP</sequence>
<reference evidence="1 2" key="1">
    <citation type="submission" date="2017-08" db="EMBL/GenBank/DDBJ databases">
        <authorList>
            <person name="de Groot N.N."/>
        </authorList>
    </citation>
    <scope>NUCLEOTIDE SEQUENCE [LARGE SCALE GENOMIC DNA]</scope>
    <source>
        <strain evidence="1 2">USBA 78</strain>
    </source>
</reference>
<protein>
    <submittedName>
        <fullName evidence="1">Uncharacterized protein</fullName>
    </submittedName>
</protein>
<dbReference type="Proteomes" id="UP000219068">
    <property type="component" value="Unassembled WGS sequence"/>
</dbReference>
<dbReference type="RefSeq" id="WP_114120310.1">
    <property type="nucleotide sequence ID" value="NZ_OBMM01000005.1"/>
</dbReference>
<evidence type="ECO:0000313" key="2">
    <source>
        <dbReference type="Proteomes" id="UP000219068"/>
    </source>
</evidence>
<name>A0A285TSB5_9PROT</name>
<evidence type="ECO:0000313" key="1">
    <source>
        <dbReference type="EMBL" id="SOC26734.1"/>
    </source>
</evidence>
<gene>
    <name evidence="1" type="ORF">SAMN05428964_105193</name>
</gene>
<proteinExistence type="predicted"/>
<accession>A0A285TSB5</accession>
<organism evidence="1 2">
    <name type="scientific">Thalassospira xiamenensis</name>
    <dbReference type="NCBI Taxonomy" id="220697"/>
    <lineage>
        <taxon>Bacteria</taxon>
        <taxon>Pseudomonadati</taxon>
        <taxon>Pseudomonadota</taxon>
        <taxon>Alphaproteobacteria</taxon>
        <taxon>Rhodospirillales</taxon>
        <taxon>Thalassospiraceae</taxon>
        <taxon>Thalassospira</taxon>
    </lineage>
</organism>